<name>M3B871_PSEFD</name>
<evidence type="ECO:0000313" key="3">
    <source>
        <dbReference type="Proteomes" id="UP000016932"/>
    </source>
</evidence>
<keyword evidence="3" id="KW-1185">Reference proteome</keyword>
<dbReference type="VEuPathDB" id="FungiDB:MYCFIDRAFT_171435"/>
<feature type="signal peptide" evidence="1">
    <location>
        <begin position="1"/>
        <end position="15"/>
    </location>
</feature>
<dbReference type="RefSeq" id="XP_007923100.1">
    <property type="nucleotide sequence ID" value="XM_007924909.1"/>
</dbReference>
<keyword evidence="1" id="KW-0732">Signal</keyword>
<evidence type="ECO:0000313" key="2">
    <source>
        <dbReference type="EMBL" id="EME85513.1"/>
    </source>
</evidence>
<protein>
    <submittedName>
        <fullName evidence="2">Uncharacterized protein</fullName>
    </submittedName>
</protein>
<evidence type="ECO:0000256" key="1">
    <source>
        <dbReference type="SAM" id="SignalP"/>
    </source>
</evidence>
<sequence length="66" mass="7328">MLWPFMLAMAASGQAALVKHARLESGMEGKIAKKFVRQEMCGVEDQAIDMQPQAAAFDYSIFVFSK</sequence>
<dbReference type="AlphaFoldDB" id="M3B871"/>
<proteinExistence type="predicted"/>
<organism evidence="2 3">
    <name type="scientific">Pseudocercospora fijiensis (strain CIRAD86)</name>
    <name type="common">Black leaf streak disease fungus</name>
    <name type="synonym">Mycosphaerella fijiensis</name>
    <dbReference type="NCBI Taxonomy" id="383855"/>
    <lineage>
        <taxon>Eukaryota</taxon>
        <taxon>Fungi</taxon>
        <taxon>Dikarya</taxon>
        <taxon>Ascomycota</taxon>
        <taxon>Pezizomycotina</taxon>
        <taxon>Dothideomycetes</taxon>
        <taxon>Dothideomycetidae</taxon>
        <taxon>Mycosphaerellales</taxon>
        <taxon>Mycosphaerellaceae</taxon>
        <taxon>Pseudocercospora</taxon>
    </lineage>
</organism>
<gene>
    <name evidence="2" type="ORF">MYCFIDRAFT_171435</name>
</gene>
<dbReference type="KEGG" id="pfj:MYCFIDRAFT_171435"/>
<reference evidence="2 3" key="1">
    <citation type="journal article" date="2012" name="PLoS Pathog.">
        <title>Diverse lifestyles and strategies of plant pathogenesis encoded in the genomes of eighteen Dothideomycetes fungi.</title>
        <authorList>
            <person name="Ohm R.A."/>
            <person name="Feau N."/>
            <person name="Henrissat B."/>
            <person name="Schoch C.L."/>
            <person name="Horwitz B.A."/>
            <person name="Barry K.W."/>
            <person name="Condon B.J."/>
            <person name="Copeland A.C."/>
            <person name="Dhillon B."/>
            <person name="Glaser F."/>
            <person name="Hesse C.N."/>
            <person name="Kosti I."/>
            <person name="LaButti K."/>
            <person name="Lindquist E.A."/>
            <person name="Lucas S."/>
            <person name="Salamov A.A."/>
            <person name="Bradshaw R.E."/>
            <person name="Ciuffetti L."/>
            <person name="Hamelin R.C."/>
            <person name="Kema G.H.J."/>
            <person name="Lawrence C."/>
            <person name="Scott J.A."/>
            <person name="Spatafora J.W."/>
            <person name="Turgeon B.G."/>
            <person name="de Wit P.J.G.M."/>
            <person name="Zhong S."/>
            <person name="Goodwin S.B."/>
            <person name="Grigoriev I.V."/>
        </authorList>
    </citation>
    <scope>NUCLEOTIDE SEQUENCE [LARGE SCALE GENOMIC DNA]</scope>
    <source>
        <strain evidence="2 3">CIRAD86</strain>
    </source>
</reference>
<dbReference type="EMBL" id="KB446556">
    <property type="protein sequence ID" value="EME85513.1"/>
    <property type="molecule type" value="Genomic_DNA"/>
</dbReference>
<dbReference type="HOGENOM" id="CLU_2832263_0_0_1"/>
<dbReference type="Proteomes" id="UP000016932">
    <property type="component" value="Unassembled WGS sequence"/>
</dbReference>
<feature type="chain" id="PRO_5012994585" evidence="1">
    <location>
        <begin position="16"/>
        <end position="66"/>
    </location>
</feature>
<dbReference type="GeneID" id="19332629"/>
<accession>M3B871</accession>